<dbReference type="Proteomes" id="UP000006882">
    <property type="component" value="Chromosome G6"/>
</dbReference>
<gene>
    <name evidence="1" type="ORF">PRUPE_6G221300</name>
</gene>
<name>A0A251NWJ7_PRUPE</name>
<protein>
    <submittedName>
        <fullName evidence="1">Uncharacterized protein</fullName>
    </submittedName>
</protein>
<dbReference type="AlphaFoldDB" id="A0A251NWJ7"/>
<accession>A0A251NWJ7</accession>
<proteinExistence type="predicted"/>
<sequence>MLHQVVVTFGFNSRGSKPVGCTLWLKASQTHLSSVGTPHDIYQKIRHVWDVEQTCPYHKWHKTFGSSTLN</sequence>
<dbReference type="EMBL" id="CM007656">
    <property type="protein sequence ID" value="ONI02775.1"/>
    <property type="molecule type" value="Genomic_DNA"/>
</dbReference>
<evidence type="ECO:0000313" key="1">
    <source>
        <dbReference type="EMBL" id="ONI02775.1"/>
    </source>
</evidence>
<reference evidence="1 2" key="1">
    <citation type="journal article" date="2013" name="Nat. Genet.">
        <title>The high-quality draft genome of peach (Prunus persica) identifies unique patterns of genetic diversity, domestication and genome evolution.</title>
        <authorList>
            <consortium name="International Peach Genome Initiative"/>
            <person name="Verde I."/>
            <person name="Abbott A.G."/>
            <person name="Scalabrin S."/>
            <person name="Jung S."/>
            <person name="Shu S."/>
            <person name="Marroni F."/>
            <person name="Zhebentyayeva T."/>
            <person name="Dettori M.T."/>
            <person name="Grimwood J."/>
            <person name="Cattonaro F."/>
            <person name="Zuccolo A."/>
            <person name="Rossini L."/>
            <person name="Jenkins J."/>
            <person name="Vendramin E."/>
            <person name="Meisel L.A."/>
            <person name="Decroocq V."/>
            <person name="Sosinski B."/>
            <person name="Prochnik S."/>
            <person name="Mitros T."/>
            <person name="Policriti A."/>
            <person name="Cipriani G."/>
            <person name="Dondini L."/>
            <person name="Ficklin S."/>
            <person name="Goodstein D.M."/>
            <person name="Xuan P."/>
            <person name="Del Fabbro C."/>
            <person name="Aramini V."/>
            <person name="Copetti D."/>
            <person name="Gonzalez S."/>
            <person name="Horner D.S."/>
            <person name="Falchi R."/>
            <person name="Lucas S."/>
            <person name="Mica E."/>
            <person name="Maldonado J."/>
            <person name="Lazzari B."/>
            <person name="Bielenberg D."/>
            <person name="Pirona R."/>
            <person name="Miculan M."/>
            <person name="Barakat A."/>
            <person name="Testolin R."/>
            <person name="Stella A."/>
            <person name="Tartarini S."/>
            <person name="Tonutti P."/>
            <person name="Arus P."/>
            <person name="Orellana A."/>
            <person name="Wells C."/>
            <person name="Main D."/>
            <person name="Vizzotto G."/>
            <person name="Silva H."/>
            <person name="Salamini F."/>
            <person name="Schmutz J."/>
            <person name="Morgante M."/>
            <person name="Rokhsar D.S."/>
        </authorList>
    </citation>
    <scope>NUCLEOTIDE SEQUENCE [LARGE SCALE GENOMIC DNA]</scope>
    <source>
        <strain evidence="2">cv. Nemared</strain>
    </source>
</reference>
<keyword evidence="2" id="KW-1185">Reference proteome</keyword>
<dbReference type="Gramene" id="ONI02775">
    <property type="protein sequence ID" value="ONI02775"/>
    <property type="gene ID" value="PRUPE_6G221300"/>
</dbReference>
<organism evidence="1 2">
    <name type="scientific">Prunus persica</name>
    <name type="common">Peach</name>
    <name type="synonym">Amygdalus persica</name>
    <dbReference type="NCBI Taxonomy" id="3760"/>
    <lineage>
        <taxon>Eukaryota</taxon>
        <taxon>Viridiplantae</taxon>
        <taxon>Streptophyta</taxon>
        <taxon>Embryophyta</taxon>
        <taxon>Tracheophyta</taxon>
        <taxon>Spermatophyta</taxon>
        <taxon>Magnoliopsida</taxon>
        <taxon>eudicotyledons</taxon>
        <taxon>Gunneridae</taxon>
        <taxon>Pentapetalae</taxon>
        <taxon>rosids</taxon>
        <taxon>fabids</taxon>
        <taxon>Rosales</taxon>
        <taxon>Rosaceae</taxon>
        <taxon>Amygdaloideae</taxon>
        <taxon>Amygdaleae</taxon>
        <taxon>Prunus</taxon>
    </lineage>
</organism>
<evidence type="ECO:0000313" key="2">
    <source>
        <dbReference type="Proteomes" id="UP000006882"/>
    </source>
</evidence>